<feature type="transmembrane region" description="Helical" evidence="1">
    <location>
        <begin position="910"/>
        <end position="929"/>
    </location>
</feature>
<evidence type="ECO:0000256" key="1">
    <source>
        <dbReference type="SAM" id="Phobius"/>
    </source>
</evidence>
<keyword evidence="3" id="KW-1185">Reference proteome</keyword>
<organism evidence="2 3">
    <name type="scientific">Babesia duncani</name>
    <dbReference type="NCBI Taxonomy" id="323732"/>
    <lineage>
        <taxon>Eukaryota</taxon>
        <taxon>Sar</taxon>
        <taxon>Alveolata</taxon>
        <taxon>Apicomplexa</taxon>
        <taxon>Aconoidasida</taxon>
        <taxon>Piroplasmida</taxon>
        <taxon>Babesiidae</taxon>
        <taxon>Babesia</taxon>
    </lineage>
</organism>
<evidence type="ECO:0000313" key="2">
    <source>
        <dbReference type="EMBL" id="KAK2198167.1"/>
    </source>
</evidence>
<feature type="transmembrane region" description="Helical" evidence="1">
    <location>
        <begin position="666"/>
        <end position="684"/>
    </location>
</feature>
<feature type="transmembrane region" description="Helical" evidence="1">
    <location>
        <begin position="1001"/>
        <end position="1022"/>
    </location>
</feature>
<keyword evidence="1" id="KW-1133">Transmembrane helix</keyword>
<protein>
    <submittedName>
        <fullName evidence="2">Uncharacterized protein</fullName>
    </submittedName>
</protein>
<gene>
    <name evidence="2" type="ORF">BdWA1_001176</name>
</gene>
<keyword evidence="1" id="KW-0812">Transmembrane</keyword>
<keyword evidence="1" id="KW-0472">Membrane</keyword>
<dbReference type="KEGG" id="bdw:94335474"/>
<dbReference type="GeneID" id="94335474"/>
<reference evidence="2" key="1">
    <citation type="journal article" date="2023" name="Nat. Microbiol.">
        <title>Babesia duncani multi-omics identifies virulence factors and drug targets.</title>
        <authorList>
            <person name="Singh P."/>
            <person name="Lonardi S."/>
            <person name="Liang Q."/>
            <person name="Vydyam P."/>
            <person name="Khabirova E."/>
            <person name="Fang T."/>
            <person name="Gihaz S."/>
            <person name="Thekkiniath J."/>
            <person name="Munshi M."/>
            <person name="Abel S."/>
            <person name="Ciampossin L."/>
            <person name="Batugedara G."/>
            <person name="Gupta M."/>
            <person name="Lu X.M."/>
            <person name="Lenz T."/>
            <person name="Chakravarty S."/>
            <person name="Cornillot E."/>
            <person name="Hu Y."/>
            <person name="Ma W."/>
            <person name="Gonzalez L.M."/>
            <person name="Sanchez S."/>
            <person name="Estrada K."/>
            <person name="Sanchez-Flores A."/>
            <person name="Montero E."/>
            <person name="Harb O.S."/>
            <person name="Le Roch K.G."/>
            <person name="Mamoun C.B."/>
        </authorList>
    </citation>
    <scope>NUCLEOTIDE SEQUENCE</scope>
    <source>
        <strain evidence="2">WA1</strain>
    </source>
</reference>
<accession>A0AAD9PPD4</accession>
<evidence type="ECO:0000313" key="3">
    <source>
        <dbReference type="Proteomes" id="UP001214638"/>
    </source>
</evidence>
<feature type="transmembrane region" description="Helical" evidence="1">
    <location>
        <begin position="522"/>
        <end position="539"/>
    </location>
</feature>
<comment type="caution">
    <text evidence="2">The sequence shown here is derived from an EMBL/GenBank/DDBJ whole genome shotgun (WGS) entry which is preliminary data.</text>
</comment>
<proteinExistence type="predicted"/>
<dbReference type="Proteomes" id="UP001214638">
    <property type="component" value="Unassembled WGS sequence"/>
</dbReference>
<feature type="transmembrane region" description="Helical" evidence="1">
    <location>
        <begin position="935"/>
        <end position="956"/>
    </location>
</feature>
<feature type="transmembrane region" description="Helical" evidence="1">
    <location>
        <begin position="586"/>
        <end position="606"/>
    </location>
</feature>
<sequence length="1919" mass="221069">MSKRDGNGKRFTCIRFAIVIYFIINLNFHFVQNYLNNLYVSANDTAEYGTSPNVPVHHTWNGNSNQQVMDFTRLLKFDVSCDIQPNNYKAKDSNVIIICTKDVIKEGSLDITFDTSEKHFLGYSHSEHYVSFYQIENDTRASIINLQLYPEDKKLLSVCLNKLLNNTGVELFCIDFNILMSIEQYSIYKKFRNWIVDFIKTFKNEVSDLLGDTTNDKIQDLGNDNYIKDEGNRKINDSSESIKRDDCIYESNNGLISNLRVEGGAEMLTTLDTSCHSIDILIDPKSTKGPAILKIEKNITQVTNLEDVFYSMSGVDLGIAPLEITLDDFYKRNPGDVEKKELILTAFNTRTKQNNSLIINVDHMKDKHDDILVLSTSNVGNAVKFSHSINESQVKPKNKDLNYNLREISVNGNTQRKNRFIINALLDHDHEFAPITVSSKEKLYINGWRIRSNEYRMILMVGTINVKVIDTKTNEILRNVDIITRNPKSEKLGLFSSSILWLWIPAVIFVTNVLYKMVNVGVIDNLYTIMIISVLYTGYNGVDNKFISKYLIITEYINLVISQKFQIFIDTGDNYIYNDSIIGTKLIFVAFGFYAFLFFYIGIIAMGSTAKRINYLIENNDNLSSDLDFEEKKNKRRLLRQIVLIICEKIIIFGEALHSNMDAKELEITISCGYIFIMAANMILEIYSHKINSVYIMGFYIWPYGFLLLSTLNIIILGAIGVSYWLIMNDLILKRIFYKYLSEMVYVGYNNDELYNTNNKDLEKTYSILNDGYSNIDPKELNKSFYVLHDRYTIEYEGNGFVSNKKDKPTRQLLMRVLNIFEHGATENKCSYKSRFDDITIGYCHFIITLNGRETKKVIFRGDISADQLRIATLLNNYVDIIIKPEPKQIIHVSIIETLKNADDKYRIKFVNLLFLEMFIAFFWLLSGVLTKRLFSGATIIVSHLLLISIWLYIGICTIKRESVMDNQNTPLLISNSKWKHENEKRNYDTSHIVSQQSKLLILKALTCFFNLATYLLIFFFGSDRFGICKEMIVMPLVNSAVNTSWIIEKISSIINGYFIIRNSFIEASGILKKACRFILEMLPELIEQYFRYIPILGQWSHENSPLSIMNIRPMLHSFVPSEIYSQDLDLKMFDDFGLRYYPVTNSTFTKKLYIHPKVDLSFNNYHQIVLVKECEKLYKDSKSQTFAIIEYVNVQVINGNYVLINEEKNKSFNGDIYLPLSINIPDLDEFKTVYAHDRLTCIDYNHERKVVDIFGTFITPRQKYTVSAISKHTTNGDNRNREILLNSLCIADGELSLFIMDQIDMNKEIFVTQVLTQDRFQINSHCATLEERSKGSKISIYDAGLRFGYEYIIELKTRSCDALQNFVYEVTADSILSKISVPIKINQSTFHYFSYEYLVTNEKGITQSIVPEGHISSNKNKLGFHCPYLFPSGKVLFEDPEYGYCTNDGSNFLLENDYFVNRNWMGDVNNNGGSGIISNFTFNISSKEYIPSRNMSFLVPITIIGKLGECGTNTSYYRVMQHYGELARDLSGRVAKLEAFAIHLGKYNGLGINRIAAEFFTRADLLIFFSNFKAFRNDEHYPDIIQNGLLVALNIAIRFCIANLNDFIAILQKLENLKWSTNVQLLMDVFDRLAAKQTTSIAKLSQDTVELAIQEKIDQCEVWNCFLFPYVLKSVDIQPILCPSTLVSGWIDDISKNANSYCNHDSSHFHDSMSFLTKVLKHRLLDVSNKQDVDFCHIIVPRINSAIHKECLIGSHFGFVRATLHKDQSHQELDMYKENSRVLWVPCMATLNCYRIRIHVSKRIECKKELNWIFRSIPASLEECMDSNRMTAIVYNGKITPCKDHLMALDTLEFRDFGTMASFRVSECEYKIVATVKGLEYEIPTESIITFRFSNASQKLWSAAIKAINAGKEQRLNI</sequence>
<feature type="transmembrane region" description="Helical" evidence="1">
    <location>
        <begin position="492"/>
        <end position="515"/>
    </location>
</feature>
<dbReference type="EMBL" id="JALLKP010000001">
    <property type="protein sequence ID" value="KAK2198167.1"/>
    <property type="molecule type" value="Genomic_DNA"/>
</dbReference>
<feature type="transmembrane region" description="Helical" evidence="1">
    <location>
        <begin position="704"/>
        <end position="727"/>
    </location>
</feature>
<feature type="transmembrane region" description="Helical" evidence="1">
    <location>
        <begin position="12"/>
        <end position="31"/>
    </location>
</feature>
<name>A0AAD9PPD4_9APIC</name>
<dbReference type="RefSeq" id="XP_067805009.1">
    <property type="nucleotide sequence ID" value="XM_067946218.1"/>
</dbReference>